<dbReference type="InterPro" id="IPR015422">
    <property type="entry name" value="PyrdxlP-dep_Trfase_small"/>
</dbReference>
<evidence type="ECO:0000313" key="1">
    <source>
        <dbReference type="EMBL" id="KIK55046.1"/>
    </source>
</evidence>
<proteinExistence type="predicted"/>
<dbReference type="HOGENOM" id="CLU_1816017_0_0_1"/>
<keyword evidence="2" id="KW-1185">Reference proteome</keyword>
<dbReference type="AlphaFoldDB" id="A0A0D0BK44"/>
<gene>
    <name evidence="1" type="ORF">GYMLUDRAFT_1021677</name>
</gene>
<dbReference type="EMBL" id="KN834810">
    <property type="protein sequence ID" value="KIK55046.1"/>
    <property type="molecule type" value="Genomic_DNA"/>
</dbReference>
<reference evidence="1 2" key="1">
    <citation type="submission" date="2014-04" db="EMBL/GenBank/DDBJ databases">
        <title>Evolutionary Origins and Diversification of the Mycorrhizal Mutualists.</title>
        <authorList>
            <consortium name="DOE Joint Genome Institute"/>
            <consortium name="Mycorrhizal Genomics Consortium"/>
            <person name="Kohler A."/>
            <person name="Kuo A."/>
            <person name="Nagy L.G."/>
            <person name="Floudas D."/>
            <person name="Copeland A."/>
            <person name="Barry K.W."/>
            <person name="Cichocki N."/>
            <person name="Veneault-Fourrey C."/>
            <person name="LaButti K."/>
            <person name="Lindquist E.A."/>
            <person name="Lipzen A."/>
            <person name="Lundell T."/>
            <person name="Morin E."/>
            <person name="Murat C."/>
            <person name="Riley R."/>
            <person name="Ohm R."/>
            <person name="Sun H."/>
            <person name="Tunlid A."/>
            <person name="Henrissat B."/>
            <person name="Grigoriev I.V."/>
            <person name="Hibbett D.S."/>
            <person name="Martin F."/>
        </authorList>
    </citation>
    <scope>NUCLEOTIDE SEQUENCE [LARGE SCALE GENOMIC DNA]</scope>
    <source>
        <strain evidence="1 2">FD-317 M1</strain>
    </source>
</reference>
<sequence length="142" mass="15747">MPIHGLSPSQKPVKPPHFDIEQVIRPNILDLHLHCCTQDDYKEGILLDANENALGHSISEQDAPNDDPTLDLDLHRYPDPSHDPIKAQIAALHLVSSVDYIFLGVGLDEVINLLMRVCGKGEDIDYAPDIWNVCSLCASEQC</sequence>
<protein>
    <submittedName>
        <fullName evidence="1">Uncharacterized protein</fullName>
    </submittedName>
</protein>
<dbReference type="InterPro" id="IPR015421">
    <property type="entry name" value="PyrdxlP-dep_Trfase_major"/>
</dbReference>
<dbReference type="InterPro" id="IPR015424">
    <property type="entry name" value="PyrdxlP-dep_Trfase"/>
</dbReference>
<dbReference type="Gene3D" id="3.90.1150.10">
    <property type="entry name" value="Aspartate Aminotransferase, domain 1"/>
    <property type="match status" value="1"/>
</dbReference>
<name>A0A0D0BK44_9AGAR</name>
<accession>A0A0D0BK44</accession>
<organism evidence="1 2">
    <name type="scientific">Collybiopsis luxurians FD-317 M1</name>
    <dbReference type="NCBI Taxonomy" id="944289"/>
    <lineage>
        <taxon>Eukaryota</taxon>
        <taxon>Fungi</taxon>
        <taxon>Dikarya</taxon>
        <taxon>Basidiomycota</taxon>
        <taxon>Agaricomycotina</taxon>
        <taxon>Agaricomycetes</taxon>
        <taxon>Agaricomycetidae</taxon>
        <taxon>Agaricales</taxon>
        <taxon>Marasmiineae</taxon>
        <taxon>Omphalotaceae</taxon>
        <taxon>Collybiopsis</taxon>
        <taxon>Collybiopsis luxurians</taxon>
    </lineage>
</organism>
<evidence type="ECO:0000313" key="2">
    <source>
        <dbReference type="Proteomes" id="UP000053593"/>
    </source>
</evidence>
<dbReference type="Proteomes" id="UP000053593">
    <property type="component" value="Unassembled WGS sequence"/>
</dbReference>
<dbReference type="OrthoDB" id="2015537at2759"/>
<dbReference type="SUPFAM" id="SSF53383">
    <property type="entry name" value="PLP-dependent transferases"/>
    <property type="match status" value="1"/>
</dbReference>
<dbReference type="Gene3D" id="3.40.640.10">
    <property type="entry name" value="Type I PLP-dependent aspartate aminotransferase-like (Major domain)"/>
    <property type="match status" value="1"/>
</dbReference>